<organism evidence="4">
    <name type="scientific">Fagus sylvatica</name>
    <name type="common">Beechnut</name>
    <dbReference type="NCBI Taxonomy" id="28930"/>
    <lineage>
        <taxon>Eukaryota</taxon>
        <taxon>Viridiplantae</taxon>
        <taxon>Streptophyta</taxon>
        <taxon>Embryophyta</taxon>
        <taxon>Tracheophyta</taxon>
        <taxon>Spermatophyta</taxon>
        <taxon>Magnoliopsida</taxon>
        <taxon>eudicotyledons</taxon>
        <taxon>Gunneridae</taxon>
        <taxon>Pentapetalae</taxon>
        <taxon>rosids</taxon>
        <taxon>fabids</taxon>
        <taxon>Fagales</taxon>
        <taxon>Fagaceae</taxon>
        <taxon>Fagus</taxon>
    </lineage>
</organism>
<keyword evidence="1" id="KW-0378">Hydrolase</keyword>
<protein>
    <recommendedName>
        <fullName evidence="3">AB hydrolase-1 domain-containing protein</fullName>
    </recommendedName>
</protein>
<evidence type="ECO:0000313" key="4">
    <source>
        <dbReference type="EMBL" id="SPD22164.1"/>
    </source>
</evidence>
<dbReference type="InterPro" id="IPR000639">
    <property type="entry name" value="Epox_hydrolase-like"/>
</dbReference>
<accession>A0A2N9IDG4</accession>
<comment type="similarity">
    <text evidence="2">Belongs to the AB hydrolase superfamily. Epoxide hydrolase family.</text>
</comment>
<dbReference type="PANTHER" id="PTHR43329">
    <property type="entry name" value="EPOXIDE HYDROLASE"/>
    <property type="match status" value="1"/>
</dbReference>
<reference evidence="4" key="1">
    <citation type="submission" date="2018-02" db="EMBL/GenBank/DDBJ databases">
        <authorList>
            <person name="Cohen D.B."/>
            <person name="Kent A.D."/>
        </authorList>
    </citation>
    <scope>NUCLEOTIDE SEQUENCE</scope>
</reference>
<gene>
    <name evidence="4" type="ORF">FSB_LOCUS50046</name>
</gene>
<dbReference type="EMBL" id="OIVN01005373">
    <property type="protein sequence ID" value="SPD22164.1"/>
    <property type="molecule type" value="Genomic_DNA"/>
</dbReference>
<dbReference type="InterPro" id="IPR029058">
    <property type="entry name" value="AB_hydrolase_fold"/>
</dbReference>
<name>A0A2N9IDG4_FAGSY</name>
<feature type="domain" description="AB hydrolase-1" evidence="3">
    <location>
        <begin position="27"/>
        <end position="95"/>
    </location>
</feature>
<sequence length="557" mass="62182">MDQIKHKFIHVQGLKLHLAEIGSGPHVVVFLHGFPEIWYTWRHQMIAVANAGFRAIAPDYRGYGLSDPPPQPQKASFSDLITDLLGILDALQISKAKKECYSSGALGSPTCAELGLSQTTTIGLLYPGGDKSREGLLHREGLGSCNNGSAILASRLLLHSISTSLKASTFQDGGSLDVLKLILGALMLKRLLGNVYILFSKSEIPIAAENQEIMDLVDPSTPLPPWFTEEDLAAYGALYEKSGFQTALQVPYRSFGEDINMADPIVKHPALFIMGSKDYVLKFPGMEDYINSGTVKEFVPNLEITFLPEGTHFVHEQSPDEVNQLILSFLGKHPSNPYLMSKRQYLIKDFGARLAYLFAILHPKRVLGVITLGVPFMPERSTFHKYLPEGFYMSRWQEPGRAEADYRRLDAKTVIRNIYILFSRSEIPIAAENQEIMDLVDSSTPLPLWFTEEDLTTYGALYEKSGFQTALQIPHRSVGKDFTITDAKVKVPVLLIMGGKDYILKFQGMEDYIKSGKVKEVVPNLEITFLPEGTHFVQEQSPNEVNHLIFTFLGKHV</sequence>
<dbReference type="SUPFAM" id="SSF53474">
    <property type="entry name" value="alpha/beta-Hydrolases"/>
    <property type="match status" value="2"/>
</dbReference>
<dbReference type="InterPro" id="IPR000073">
    <property type="entry name" value="AB_hydrolase_1"/>
</dbReference>
<evidence type="ECO:0000256" key="1">
    <source>
        <dbReference type="ARBA" id="ARBA00022801"/>
    </source>
</evidence>
<evidence type="ECO:0000256" key="2">
    <source>
        <dbReference type="ARBA" id="ARBA00038334"/>
    </source>
</evidence>
<evidence type="ECO:0000259" key="3">
    <source>
        <dbReference type="Pfam" id="PF00561"/>
    </source>
</evidence>
<proteinExistence type="inferred from homology"/>
<dbReference type="Gene3D" id="3.40.50.1820">
    <property type="entry name" value="alpha/beta hydrolase"/>
    <property type="match status" value="3"/>
</dbReference>
<dbReference type="PRINTS" id="PR00412">
    <property type="entry name" value="EPOXHYDRLASE"/>
</dbReference>
<dbReference type="Pfam" id="PF00561">
    <property type="entry name" value="Abhydrolase_1"/>
    <property type="match status" value="1"/>
</dbReference>
<dbReference type="AlphaFoldDB" id="A0A2N9IDG4"/>
<dbReference type="GO" id="GO:0016787">
    <property type="term" value="F:hydrolase activity"/>
    <property type="evidence" value="ECO:0007669"/>
    <property type="project" value="UniProtKB-KW"/>
</dbReference>